<keyword evidence="1" id="KW-0677">Repeat</keyword>
<dbReference type="PROSITE" id="PS50005">
    <property type="entry name" value="TPR"/>
    <property type="match status" value="1"/>
</dbReference>
<organism evidence="3">
    <name type="scientific">marine sediment metagenome</name>
    <dbReference type="NCBI Taxonomy" id="412755"/>
    <lineage>
        <taxon>unclassified sequences</taxon>
        <taxon>metagenomes</taxon>
        <taxon>ecological metagenomes</taxon>
    </lineage>
</organism>
<evidence type="ECO:0000256" key="2">
    <source>
        <dbReference type="ARBA" id="ARBA00022803"/>
    </source>
</evidence>
<dbReference type="InterPro" id="IPR011990">
    <property type="entry name" value="TPR-like_helical_dom_sf"/>
</dbReference>
<sequence>TLQRRAPELTSEDLRRRGAGYQVTGDLQSALKDARKVVESSDRYQDHVWLAQLLTQATQRAGREEKTDEAKKLMAEAEQTYRKAVELSDTTAATWVPLIHFYSVTAQTEKAERALSTATTKIPADEAPLALAQIYEAMGQVEKARQQYEAAVEATPNDVALVQRLIQFYVRTDRIRLAERQLKRIVSGKLKAEPGVVAWARRTQAAILSTRSGYQNLQLAIRLVEENIAGENSSVQDMRLLASVLARSPAPAQQQKAMRCLEGLASPSAADRYALAKLYLAHDNWTKAAALLRSLGEKPQYLATYVDALLKRDELQSAEIYLNSLEELAPDQFGIVSLRADLLFRQGKFIEALKVMTDFLSRSDGAQTNREKRLGQVASSLEQFD</sequence>
<feature type="non-terminal residue" evidence="3">
    <location>
        <position position="1"/>
    </location>
</feature>
<dbReference type="EMBL" id="LAZR01051231">
    <property type="protein sequence ID" value="KKK85603.1"/>
    <property type="molecule type" value="Genomic_DNA"/>
</dbReference>
<dbReference type="InterPro" id="IPR051012">
    <property type="entry name" value="CellSynth/LPSAsmb/PSIAsmb"/>
</dbReference>
<dbReference type="Gene3D" id="1.25.40.10">
    <property type="entry name" value="Tetratricopeptide repeat domain"/>
    <property type="match status" value="2"/>
</dbReference>
<dbReference type="SUPFAM" id="SSF48452">
    <property type="entry name" value="TPR-like"/>
    <property type="match status" value="1"/>
</dbReference>
<gene>
    <name evidence="3" type="ORF">LCGC14_2771640</name>
</gene>
<dbReference type="PANTHER" id="PTHR45586">
    <property type="entry name" value="TPR REPEAT-CONTAINING PROTEIN PA4667"/>
    <property type="match status" value="1"/>
</dbReference>
<protein>
    <submittedName>
        <fullName evidence="3">Uncharacterized protein</fullName>
    </submittedName>
</protein>
<accession>A0A0F8YW30</accession>
<comment type="caution">
    <text evidence="3">The sequence shown here is derived from an EMBL/GenBank/DDBJ whole genome shotgun (WGS) entry which is preliminary data.</text>
</comment>
<dbReference type="InterPro" id="IPR019734">
    <property type="entry name" value="TPR_rpt"/>
</dbReference>
<dbReference type="AlphaFoldDB" id="A0A0F8YW30"/>
<keyword evidence="2" id="KW-0802">TPR repeat</keyword>
<reference evidence="3" key="1">
    <citation type="journal article" date="2015" name="Nature">
        <title>Complex archaea that bridge the gap between prokaryotes and eukaryotes.</title>
        <authorList>
            <person name="Spang A."/>
            <person name="Saw J.H."/>
            <person name="Jorgensen S.L."/>
            <person name="Zaremba-Niedzwiedzka K."/>
            <person name="Martijn J."/>
            <person name="Lind A.E."/>
            <person name="van Eijk R."/>
            <person name="Schleper C."/>
            <person name="Guy L."/>
            <person name="Ettema T.J."/>
        </authorList>
    </citation>
    <scope>NUCLEOTIDE SEQUENCE</scope>
</reference>
<evidence type="ECO:0000256" key="1">
    <source>
        <dbReference type="ARBA" id="ARBA00022737"/>
    </source>
</evidence>
<name>A0A0F8YW30_9ZZZZ</name>
<dbReference type="PANTHER" id="PTHR45586:SF1">
    <property type="entry name" value="LIPOPOLYSACCHARIDE ASSEMBLY PROTEIN B"/>
    <property type="match status" value="1"/>
</dbReference>
<dbReference type="Pfam" id="PF13428">
    <property type="entry name" value="TPR_14"/>
    <property type="match status" value="1"/>
</dbReference>
<proteinExistence type="predicted"/>
<evidence type="ECO:0000313" key="3">
    <source>
        <dbReference type="EMBL" id="KKK85603.1"/>
    </source>
</evidence>